<name>A0AAV9SDV6_9TELE</name>
<reference evidence="2 3" key="1">
    <citation type="submission" date="2021-06" db="EMBL/GenBank/DDBJ databases">
        <authorList>
            <person name="Palmer J.M."/>
        </authorList>
    </citation>
    <scope>NUCLEOTIDE SEQUENCE [LARGE SCALE GENOMIC DNA]</scope>
    <source>
        <strain evidence="2 3">MEX-2019</strain>
        <tissue evidence="2">Muscle</tissue>
    </source>
</reference>
<evidence type="ECO:0000313" key="2">
    <source>
        <dbReference type="EMBL" id="KAK5619583.1"/>
    </source>
</evidence>
<feature type="non-terminal residue" evidence="2">
    <location>
        <position position="1"/>
    </location>
</feature>
<protein>
    <submittedName>
        <fullName evidence="2">Uncharacterized protein</fullName>
    </submittedName>
</protein>
<accession>A0AAV9SDV6</accession>
<sequence>ESGQGGRMFPGYRVSGSRLASGQAKPVAAGRRVAQHRDPVTISSITGQDQKRADELSFLSTLR</sequence>
<dbReference type="Proteomes" id="UP001311232">
    <property type="component" value="Unassembled WGS sequence"/>
</dbReference>
<keyword evidence="3" id="KW-1185">Reference proteome</keyword>
<gene>
    <name evidence="2" type="ORF">CRENBAI_012276</name>
</gene>
<feature type="region of interest" description="Disordered" evidence="1">
    <location>
        <begin position="1"/>
        <end position="49"/>
    </location>
</feature>
<dbReference type="AlphaFoldDB" id="A0AAV9SDV6"/>
<dbReference type="EMBL" id="JAHHUM010000525">
    <property type="protein sequence ID" value="KAK5619583.1"/>
    <property type="molecule type" value="Genomic_DNA"/>
</dbReference>
<proteinExistence type="predicted"/>
<evidence type="ECO:0000256" key="1">
    <source>
        <dbReference type="SAM" id="MobiDB-lite"/>
    </source>
</evidence>
<evidence type="ECO:0000313" key="3">
    <source>
        <dbReference type="Proteomes" id="UP001311232"/>
    </source>
</evidence>
<organism evidence="2 3">
    <name type="scientific">Crenichthys baileyi</name>
    <name type="common">White River springfish</name>
    <dbReference type="NCBI Taxonomy" id="28760"/>
    <lineage>
        <taxon>Eukaryota</taxon>
        <taxon>Metazoa</taxon>
        <taxon>Chordata</taxon>
        <taxon>Craniata</taxon>
        <taxon>Vertebrata</taxon>
        <taxon>Euteleostomi</taxon>
        <taxon>Actinopterygii</taxon>
        <taxon>Neopterygii</taxon>
        <taxon>Teleostei</taxon>
        <taxon>Neoteleostei</taxon>
        <taxon>Acanthomorphata</taxon>
        <taxon>Ovalentaria</taxon>
        <taxon>Atherinomorphae</taxon>
        <taxon>Cyprinodontiformes</taxon>
        <taxon>Goodeidae</taxon>
        <taxon>Crenichthys</taxon>
    </lineage>
</organism>
<comment type="caution">
    <text evidence="2">The sequence shown here is derived from an EMBL/GenBank/DDBJ whole genome shotgun (WGS) entry which is preliminary data.</text>
</comment>